<feature type="domain" description="Protein kinase" evidence="8">
    <location>
        <begin position="6"/>
        <end position="270"/>
    </location>
</feature>
<proteinExistence type="inferred from homology"/>
<dbReference type="Gene3D" id="1.10.510.10">
    <property type="entry name" value="Transferase(Phosphotransferase) domain 1"/>
    <property type="match status" value="1"/>
</dbReference>
<dbReference type="Pfam" id="PF00069">
    <property type="entry name" value="Pkinase"/>
    <property type="match status" value="1"/>
</dbReference>
<organism evidence="9 10">
    <name type="scientific">Lentinula raphanica</name>
    <dbReference type="NCBI Taxonomy" id="153919"/>
    <lineage>
        <taxon>Eukaryota</taxon>
        <taxon>Fungi</taxon>
        <taxon>Dikarya</taxon>
        <taxon>Basidiomycota</taxon>
        <taxon>Agaricomycotina</taxon>
        <taxon>Agaricomycetes</taxon>
        <taxon>Agaricomycetidae</taxon>
        <taxon>Agaricales</taxon>
        <taxon>Marasmiineae</taxon>
        <taxon>Omphalotaceae</taxon>
        <taxon>Lentinula</taxon>
    </lineage>
</organism>
<evidence type="ECO:0000256" key="6">
    <source>
        <dbReference type="PROSITE-ProRule" id="PRU10141"/>
    </source>
</evidence>
<dbReference type="InterPro" id="IPR011009">
    <property type="entry name" value="Kinase-like_dom_sf"/>
</dbReference>
<evidence type="ECO:0000313" key="9">
    <source>
        <dbReference type="EMBL" id="KAJ3842573.1"/>
    </source>
</evidence>
<evidence type="ECO:0000256" key="1">
    <source>
        <dbReference type="ARBA" id="ARBA00006529"/>
    </source>
</evidence>
<dbReference type="InterPro" id="IPR050538">
    <property type="entry name" value="MAP_kinase_kinase_kinase"/>
</dbReference>
<gene>
    <name evidence="9" type="ORF">F5878DRAFT_380348</name>
</gene>
<comment type="similarity">
    <text evidence="1">Belongs to the protein kinase superfamily. STE Ser/Thr protein kinase family. MAP kinase kinase kinase subfamily.</text>
</comment>
<dbReference type="InterPro" id="IPR008271">
    <property type="entry name" value="Ser/Thr_kinase_AS"/>
</dbReference>
<evidence type="ECO:0000313" key="10">
    <source>
        <dbReference type="Proteomes" id="UP001163846"/>
    </source>
</evidence>
<feature type="compositionally biased region" description="Low complexity" evidence="7">
    <location>
        <begin position="381"/>
        <end position="393"/>
    </location>
</feature>
<dbReference type="SMART" id="SM00220">
    <property type="entry name" value="S_TKc"/>
    <property type="match status" value="1"/>
</dbReference>
<dbReference type="PANTHER" id="PTHR48016">
    <property type="entry name" value="MAP KINASE KINASE KINASE SSK2-RELATED-RELATED"/>
    <property type="match status" value="1"/>
</dbReference>
<dbReference type="Proteomes" id="UP001163846">
    <property type="component" value="Unassembled WGS sequence"/>
</dbReference>
<dbReference type="GO" id="GO:0004709">
    <property type="term" value="F:MAP kinase kinase kinase activity"/>
    <property type="evidence" value="ECO:0007669"/>
    <property type="project" value="UniProtKB-ARBA"/>
</dbReference>
<comment type="caution">
    <text evidence="9">The sequence shown here is derived from an EMBL/GenBank/DDBJ whole genome shotgun (WGS) entry which is preliminary data.</text>
</comment>
<dbReference type="PANTHER" id="PTHR48016:SF48">
    <property type="entry name" value="SERINE_THREONINE-PROTEIN KINASE BCK1_SLK1_SSP31"/>
    <property type="match status" value="1"/>
</dbReference>
<dbReference type="EMBL" id="MU806001">
    <property type="protein sequence ID" value="KAJ3842573.1"/>
    <property type="molecule type" value="Genomic_DNA"/>
</dbReference>
<name>A0AA38PGL9_9AGAR</name>
<keyword evidence="2" id="KW-0808">Transferase</keyword>
<dbReference type="GO" id="GO:0005524">
    <property type="term" value="F:ATP binding"/>
    <property type="evidence" value="ECO:0007669"/>
    <property type="project" value="UniProtKB-UniRule"/>
</dbReference>
<dbReference type="FunFam" id="1.10.510.10:FF:000182">
    <property type="entry name" value="MAP kinase kinase kinase mkh1"/>
    <property type="match status" value="1"/>
</dbReference>
<keyword evidence="10" id="KW-1185">Reference proteome</keyword>
<feature type="region of interest" description="Disordered" evidence="7">
    <location>
        <begin position="291"/>
        <end position="420"/>
    </location>
</feature>
<reference evidence="9" key="1">
    <citation type="submission" date="2022-08" db="EMBL/GenBank/DDBJ databases">
        <authorList>
            <consortium name="DOE Joint Genome Institute"/>
            <person name="Min B."/>
            <person name="Riley R."/>
            <person name="Sierra-Patev S."/>
            <person name="Naranjo-Ortiz M."/>
            <person name="Looney B."/>
            <person name="Konkel Z."/>
            <person name="Slot J.C."/>
            <person name="Sakamoto Y."/>
            <person name="Steenwyk J.L."/>
            <person name="Rokas A."/>
            <person name="Carro J."/>
            <person name="Camarero S."/>
            <person name="Ferreira P."/>
            <person name="Molpeceres G."/>
            <person name="Ruiz-Duenas F.J."/>
            <person name="Serrano A."/>
            <person name="Henrissat B."/>
            <person name="Drula E."/>
            <person name="Hughes K.W."/>
            <person name="Mata J.L."/>
            <person name="Ishikawa N.K."/>
            <person name="Vargas-Isla R."/>
            <person name="Ushijima S."/>
            <person name="Smith C.A."/>
            <person name="Ahrendt S."/>
            <person name="Andreopoulos W."/>
            <person name="He G."/>
            <person name="Labutti K."/>
            <person name="Lipzen A."/>
            <person name="Ng V."/>
            <person name="Sandor L."/>
            <person name="Barry K."/>
            <person name="Martinez A.T."/>
            <person name="Xiao Y."/>
            <person name="Gibbons J.G."/>
            <person name="Terashima K."/>
            <person name="Hibbett D.S."/>
            <person name="Grigoriev I.V."/>
        </authorList>
    </citation>
    <scope>NUCLEOTIDE SEQUENCE</scope>
    <source>
        <strain evidence="9">TFB9207</strain>
    </source>
</reference>
<dbReference type="PROSITE" id="PS00108">
    <property type="entry name" value="PROTEIN_KINASE_ST"/>
    <property type="match status" value="1"/>
</dbReference>
<dbReference type="SUPFAM" id="SSF56112">
    <property type="entry name" value="Protein kinase-like (PK-like)"/>
    <property type="match status" value="1"/>
</dbReference>
<evidence type="ECO:0000256" key="4">
    <source>
        <dbReference type="ARBA" id="ARBA00022777"/>
    </source>
</evidence>
<keyword evidence="5 6" id="KW-0067">ATP-binding</keyword>
<feature type="compositionally biased region" description="Low complexity" evidence="7">
    <location>
        <begin position="324"/>
        <end position="335"/>
    </location>
</feature>
<keyword evidence="4 9" id="KW-0418">Kinase</keyword>
<feature type="compositionally biased region" description="Polar residues" evidence="7">
    <location>
        <begin position="463"/>
        <end position="473"/>
    </location>
</feature>
<evidence type="ECO:0000256" key="2">
    <source>
        <dbReference type="ARBA" id="ARBA00022679"/>
    </source>
</evidence>
<dbReference type="PROSITE" id="PS50011">
    <property type="entry name" value="PROTEIN_KINASE_DOM"/>
    <property type="match status" value="1"/>
</dbReference>
<evidence type="ECO:0000256" key="7">
    <source>
        <dbReference type="SAM" id="MobiDB-lite"/>
    </source>
</evidence>
<dbReference type="GO" id="GO:0000196">
    <property type="term" value="P:cell integrity MAPK cascade"/>
    <property type="evidence" value="ECO:0007669"/>
    <property type="project" value="UniProtKB-ARBA"/>
</dbReference>
<accession>A0AA38PGL9</accession>
<evidence type="ECO:0000256" key="3">
    <source>
        <dbReference type="ARBA" id="ARBA00022741"/>
    </source>
</evidence>
<evidence type="ECO:0000259" key="8">
    <source>
        <dbReference type="PROSITE" id="PS50011"/>
    </source>
</evidence>
<dbReference type="InterPro" id="IPR000719">
    <property type="entry name" value="Prot_kinase_dom"/>
</dbReference>
<protein>
    <submittedName>
        <fullName evidence="9">Kinase-like domain-containing protein</fullName>
    </submittedName>
</protein>
<dbReference type="PROSITE" id="PS00107">
    <property type="entry name" value="PROTEIN_KINASE_ATP"/>
    <property type="match status" value="1"/>
</dbReference>
<feature type="binding site" evidence="6">
    <location>
        <position position="35"/>
    </location>
    <ligand>
        <name>ATP</name>
        <dbReference type="ChEBI" id="CHEBI:30616"/>
    </ligand>
</feature>
<feature type="region of interest" description="Disordered" evidence="7">
    <location>
        <begin position="530"/>
        <end position="553"/>
    </location>
</feature>
<keyword evidence="3 6" id="KW-0547">Nucleotide-binding</keyword>
<evidence type="ECO:0000256" key="5">
    <source>
        <dbReference type="ARBA" id="ARBA00022840"/>
    </source>
</evidence>
<dbReference type="AlphaFoldDB" id="A0AA38PGL9"/>
<feature type="region of interest" description="Disordered" evidence="7">
    <location>
        <begin position="463"/>
        <end position="492"/>
    </location>
</feature>
<dbReference type="FunFam" id="3.30.200.20:FF:000387">
    <property type="entry name" value="Serine/threonine-protein kinase STE11"/>
    <property type="match status" value="1"/>
</dbReference>
<dbReference type="InterPro" id="IPR017441">
    <property type="entry name" value="Protein_kinase_ATP_BS"/>
</dbReference>
<sequence length="619" mass="69625">MPSFQWIRGDLIGAGSYGRVYWSLNITTGDIIAVKQVELARNPSKRQKESIEALKFESNTLRDLDHPNIVQFLGFEESTDHLSIFMEYVAGGSIGSCLKAHGRFNDEVTKAFARQMLEGLEYLHIKGIIHRDIKADNILVDKSGMCKISDFGISKQAEGIDGRAFTEMRGTVYWMAPEAVNPKDNGGGYDAKVDIWSIGCVVLEMWTGRRPWYGEEVVSVLLKLYGQKLPPAIPPELLLSDEAMDFREKAFAINPKERPSATMLKRHPYLTMKPGWTFRLSDIEGPADSRDATATIRHSKSHTVIADRTIRHVRSNKTLPPLPTSSNSSLASSSKLRLDVNTPPPPRFTPPSFEGPPIVYIHPLRSPATPKPRQPHVYEESASSPSTTSSSRVSNRRKRSFHVTNPDNPEYENNRKPFVYHPPPLPDFPVKRHTQVIPVVSSLNTSHHSPRRVPSTPVLNTQSIVKSSRTRPASSAIDVPGTYSDSDDESSTWRKLPQVAERKRMSAWERPLVEDIYENMQQFFPHHDIDQPIVNEGKSGPQDKQQGGLQPKKSIRMVAEQRVSNSDFLDRKSNRVTKLWGSRLEELESTKSGYQQLLQNQSTADVNEQSGAYPNEQTL</sequence>